<accession>A0A4Q1RHU2</accession>
<dbReference type="Proteomes" id="UP000290106">
    <property type="component" value="Unassembled WGS sequence"/>
</dbReference>
<feature type="active site" description="Proton donor/acceptor" evidence="5">
    <location>
        <position position="81"/>
    </location>
</feature>
<feature type="binding site" evidence="6">
    <location>
        <position position="57"/>
    </location>
    <ligand>
        <name>substrate</name>
    </ligand>
</feature>
<protein>
    <recommendedName>
        <fullName evidence="2">phosphoglycerate mutase (2,3-diphosphoglycerate-dependent)</fullName>
        <ecNumber evidence="2">5.4.2.11</ecNumber>
    </recommendedName>
</protein>
<evidence type="ECO:0000313" key="8">
    <source>
        <dbReference type="EMBL" id="RXS75260.1"/>
    </source>
</evidence>
<dbReference type="GO" id="GO:0006096">
    <property type="term" value="P:glycolytic process"/>
    <property type="evidence" value="ECO:0007669"/>
    <property type="project" value="UniProtKB-KW"/>
</dbReference>
<feature type="binding site" evidence="6">
    <location>
        <begin position="7"/>
        <end position="14"/>
    </location>
    <ligand>
        <name>substrate</name>
    </ligand>
</feature>
<dbReference type="Gene3D" id="3.40.50.1240">
    <property type="entry name" value="Phosphoglycerate mutase-like"/>
    <property type="match status" value="1"/>
</dbReference>
<organism evidence="8 9">
    <name type="scientific">Blautia faecicola</name>
    <dbReference type="NCBI Taxonomy" id="2509240"/>
    <lineage>
        <taxon>Bacteria</taxon>
        <taxon>Bacillati</taxon>
        <taxon>Bacillota</taxon>
        <taxon>Clostridia</taxon>
        <taxon>Lachnospirales</taxon>
        <taxon>Lachnospiraceae</taxon>
        <taxon>Blautia</taxon>
    </lineage>
</organism>
<feature type="active site" description="Tele-phosphohistidine intermediate" evidence="5">
    <location>
        <position position="8"/>
    </location>
</feature>
<dbReference type="Pfam" id="PF00300">
    <property type="entry name" value="His_Phos_1"/>
    <property type="match status" value="1"/>
</dbReference>
<dbReference type="InterPro" id="IPR013078">
    <property type="entry name" value="His_Pase_superF_clade-1"/>
</dbReference>
<evidence type="ECO:0000256" key="1">
    <source>
        <dbReference type="ARBA" id="ARBA00006717"/>
    </source>
</evidence>
<dbReference type="EC" id="5.4.2.11" evidence="2"/>
<comment type="similarity">
    <text evidence="1">Belongs to the phosphoglycerate mutase family. BPG-dependent PGAM subfamily.</text>
</comment>
<dbReference type="InterPro" id="IPR029033">
    <property type="entry name" value="His_PPase_superfam"/>
</dbReference>
<reference evidence="8 9" key="1">
    <citation type="submission" date="2019-01" db="EMBL/GenBank/DDBJ databases">
        <title>Blautia sp. nov. KGMB01111 isolated human feces.</title>
        <authorList>
            <person name="Park J.-E."/>
            <person name="Kim J.-S."/>
            <person name="Park S.-H."/>
        </authorList>
    </citation>
    <scope>NUCLEOTIDE SEQUENCE [LARGE SCALE GENOMIC DNA]</scope>
    <source>
        <strain evidence="8 9">KGMB01111</strain>
    </source>
</reference>
<dbReference type="PROSITE" id="PS00175">
    <property type="entry name" value="PG_MUTASE"/>
    <property type="match status" value="1"/>
</dbReference>
<evidence type="ECO:0000256" key="5">
    <source>
        <dbReference type="PIRSR" id="PIRSR613078-1"/>
    </source>
</evidence>
<dbReference type="EMBL" id="SDKC01000001">
    <property type="protein sequence ID" value="RXS75260.1"/>
    <property type="molecule type" value="Genomic_DNA"/>
</dbReference>
<sequence>MKIYLIRHGETPWNTLGRLQGRTDIELNENGIRLAKITGEKLKDVHFDLAIASPLKRAYETARLVLGDRNIPILTDERIEEISFGEWEGLCCRRKNYQIPSKDFEQFFTDPFGYKPPKDGESIQQMIDRCGAFYEDLIHNPDYQNKTILIAAHGCSTRAFLYYIDGRKDDFWRGHVPPNCAVTIIDVKDGKATIEEQDKVYYNPEDVVDFYK</sequence>
<comment type="caution">
    <text evidence="8">The sequence shown here is derived from an EMBL/GenBank/DDBJ whole genome shotgun (WGS) entry which is preliminary data.</text>
</comment>
<dbReference type="GO" id="GO:0004619">
    <property type="term" value="F:phosphoglycerate mutase activity"/>
    <property type="evidence" value="ECO:0007669"/>
    <property type="project" value="UniProtKB-EC"/>
</dbReference>
<dbReference type="PANTHER" id="PTHR11931">
    <property type="entry name" value="PHOSPHOGLYCERATE MUTASE"/>
    <property type="match status" value="1"/>
</dbReference>
<dbReference type="CDD" id="cd07067">
    <property type="entry name" value="HP_PGM_like"/>
    <property type="match status" value="1"/>
</dbReference>
<evidence type="ECO:0000256" key="7">
    <source>
        <dbReference type="PIRSR" id="PIRSR613078-3"/>
    </source>
</evidence>
<evidence type="ECO:0000256" key="6">
    <source>
        <dbReference type="PIRSR" id="PIRSR613078-2"/>
    </source>
</evidence>
<dbReference type="InterPro" id="IPR001345">
    <property type="entry name" value="PG/BPGM_mutase_AS"/>
</dbReference>
<proteinExistence type="inferred from homology"/>
<dbReference type="AlphaFoldDB" id="A0A4Q1RHU2"/>
<keyword evidence="4" id="KW-0413">Isomerase</keyword>
<evidence type="ECO:0000256" key="3">
    <source>
        <dbReference type="ARBA" id="ARBA00023152"/>
    </source>
</evidence>
<evidence type="ECO:0000313" key="9">
    <source>
        <dbReference type="Proteomes" id="UP000290106"/>
    </source>
</evidence>
<dbReference type="OrthoDB" id="9781415at2"/>
<dbReference type="RefSeq" id="WP_129257760.1">
    <property type="nucleotide sequence ID" value="NZ_SDKC01000001.1"/>
</dbReference>
<keyword evidence="9" id="KW-1185">Reference proteome</keyword>
<dbReference type="InterPro" id="IPR005952">
    <property type="entry name" value="Phosphogly_mut1"/>
</dbReference>
<keyword evidence="3" id="KW-0324">Glycolysis</keyword>
<evidence type="ECO:0000256" key="4">
    <source>
        <dbReference type="ARBA" id="ARBA00023235"/>
    </source>
</evidence>
<evidence type="ECO:0000256" key="2">
    <source>
        <dbReference type="ARBA" id="ARBA00012028"/>
    </source>
</evidence>
<name>A0A4Q1RHU2_9FIRM</name>
<feature type="site" description="Transition state stabilizer" evidence="7">
    <location>
        <position position="153"/>
    </location>
</feature>
<dbReference type="SUPFAM" id="SSF53254">
    <property type="entry name" value="Phosphoglycerate mutase-like"/>
    <property type="match status" value="1"/>
</dbReference>
<dbReference type="SMART" id="SM00855">
    <property type="entry name" value="PGAM"/>
    <property type="match status" value="1"/>
</dbReference>
<gene>
    <name evidence="8" type="ORF">ETP43_08540</name>
</gene>